<evidence type="ECO:0000256" key="1">
    <source>
        <dbReference type="ARBA" id="ARBA00004141"/>
    </source>
</evidence>
<dbReference type="PANTHER" id="PTHR37306">
    <property type="entry name" value="COLICIN V PRODUCTION PROTEIN"/>
    <property type="match status" value="1"/>
</dbReference>
<feature type="transmembrane region" description="Helical" evidence="6">
    <location>
        <begin position="210"/>
        <end position="234"/>
    </location>
</feature>
<dbReference type="RefSeq" id="WP_109748860.1">
    <property type="nucleotide sequence ID" value="NZ_CABJAT010000009.1"/>
</dbReference>
<dbReference type="GO" id="GO:0009403">
    <property type="term" value="P:toxin biosynthetic process"/>
    <property type="evidence" value="ECO:0007669"/>
    <property type="project" value="InterPro"/>
</dbReference>
<protein>
    <submittedName>
        <fullName evidence="7">Colicin V production protein</fullName>
    </submittedName>
</protein>
<keyword evidence="2 6" id="KW-0812">Transmembrane</keyword>
<gene>
    <name evidence="7" type="ORF">C7383_1288</name>
</gene>
<dbReference type="EMBL" id="QGGY01000028">
    <property type="protein sequence ID" value="PWJ71761.1"/>
    <property type="molecule type" value="Genomic_DNA"/>
</dbReference>
<name>A0AB73SXB6_9FIRM</name>
<proteinExistence type="predicted"/>
<dbReference type="GO" id="GO:0016020">
    <property type="term" value="C:membrane"/>
    <property type="evidence" value="ECO:0007669"/>
    <property type="project" value="UniProtKB-SubCell"/>
</dbReference>
<dbReference type="PANTHER" id="PTHR37306:SF1">
    <property type="entry name" value="COLICIN V PRODUCTION PROTEIN"/>
    <property type="match status" value="1"/>
</dbReference>
<comment type="caution">
    <text evidence="7">The sequence shown here is derived from an EMBL/GenBank/DDBJ whole genome shotgun (WGS) entry which is preliminary data.</text>
</comment>
<evidence type="ECO:0000256" key="2">
    <source>
        <dbReference type="ARBA" id="ARBA00022692"/>
    </source>
</evidence>
<evidence type="ECO:0000256" key="4">
    <source>
        <dbReference type="ARBA" id="ARBA00023136"/>
    </source>
</evidence>
<sequence length="273" mass="30223">MDVLTIIILLILLLFTLNGYRRGFVKTLVSMVFFVLAMVLVYFATPYISDFLKEKTPVYTTIEAKCEEMLGLDKLMGASSAKEDKTGDSDKEKESKETEKVPESEGSLGDILNNIQSGDISVTDQMKLIENLGIPQLLQKQLLDNNNAAGYAQVAAENFKGYIVGYLSSLILNIISFIVASILVFILLKLTGMTLDILTKLPIIHGLNQVMGLVLGFLQGLIFIWIAFLIITIFSGTDIGHKLMVMINESEILTFLYNTNYLMKILMGLAGSL</sequence>
<reference evidence="7 8" key="1">
    <citation type="submission" date="2018-05" db="EMBL/GenBank/DDBJ databases">
        <authorList>
            <person name="Goeker M."/>
            <person name="Huntemann M."/>
            <person name="Clum A."/>
            <person name="Pillay M."/>
            <person name="Palaniappan K."/>
            <person name="Varghese N."/>
            <person name="Mikhailova N."/>
            <person name="Stamatis D."/>
            <person name="Reddy T."/>
            <person name="Daum C."/>
            <person name="Shapiro N."/>
            <person name="Ivanova N."/>
            <person name="Kyrpides N."/>
            <person name="Woyke T."/>
        </authorList>
    </citation>
    <scope>NUCLEOTIDE SEQUENCE [LARGE SCALE GENOMIC DNA]</scope>
    <source>
        <strain evidence="7 8">DSM 26524</strain>
    </source>
</reference>
<feature type="compositionally biased region" description="Basic and acidic residues" evidence="5">
    <location>
        <begin position="81"/>
        <end position="103"/>
    </location>
</feature>
<evidence type="ECO:0000256" key="5">
    <source>
        <dbReference type="SAM" id="MobiDB-lite"/>
    </source>
</evidence>
<evidence type="ECO:0000313" key="8">
    <source>
        <dbReference type="Proteomes" id="UP000245412"/>
    </source>
</evidence>
<keyword evidence="3 6" id="KW-1133">Transmembrane helix</keyword>
<dbReference type="AlphaFoldDB" id="A0AB73SXB6"/>
<keyword evidence="8" id="KW-1185">Reference proteome</keyword>
<organism evidence="7 8">
    <name type="scientific">Murimonas intestini</name>
    <dbReference type="NCBI Taxonomy" id="1337051"/>
    <lineage>
        <taxon>Bacteria</taxon>
        <taxon>Bacillati</taxon>
        <taxon>Bacillota</taxon>
        <taxon>Clostridia</taxon>
        <taxon>Lachnospirales</taxon>
        <taxon>Lachnospiraceae</taxon>
        <taxon>Murimonas</taxon>
    </lineage>
</organism>
<dbReference type="Proteomes" id="UP000245412">
    <property type="component" value="Unassembled WGS sequence"/>
</dbReference>
<dbReference type="InterPro" id="IPR003825">
    <property type="entry name" value="Colicin-V_CvpA"/>
</dbReference>
<dbReference type="Pfam" id="PF02674">
    <property type="entry name" value="Colicin_V"/>
    <property type="match status" value="2"/>
</dbReference>
<accession>A0AB73SXB6</accession>
<feature type="transmembrane region" description="Helical" evidence="6">
    <location>
        <begin position="29"/>
        <end position="48"/>
    </location>
</feature>
<evidence type="ECO:0000256" key="3">
    <source>
        <dbReference type="ARBA" id="ARBA00022989"/>
    </source>
</evidence>
<feature type="region of interest" description="Disordered" evidence="5">
    <location>
        <begin position="78"/>
        <end position="109"/>
    </location>
</feature>
<comment type="subcellular location">
    <subcellularLocation>
        <location evidence="1">Membrane</location>
        <topology evidence="1">Multi-pass membrane protein</topology>
    </subcellularLocation>
</comment>
<evidence type="ECO:0000256" key="6">
    <source>
        <dbReference type="SAM" id="Phobius"/>
    </source>
</evidence>
<evidence type="ECO:0000313" key="7">
    <source>
        <dbReference type="EMBL" id="PWJ71761.1"/>
    </source>
</evidence>
<keyword evidence="4 6" id="KW-0472">Membrane</keyword>
<feature type="transmembrane region" description="Helical" evidence="6">
    <location>
        <begin position="170"/>
        <end position="190"/>
    </location>
</feature>